<evidence type="ECO:0000256" key="1">
    <source>
        <dbReference type="SAM" id="MobiDB-lite"/>
    </source>
</evidence>
<gene>
    <name evidence="2" type="ORF">THAOC_18318</name>
</gene>
<feature type="region of interest" description="Disordered" evidence="1">
    <location>
        <begin position="229"/>
        <end position="261"/>
    </location>
</feature>
<dbReference type="Proteomes" id="UP000266841">
    <property type="component" value="Unassembled WGS sequence"/>
</dbReference>
<keyword evidence="3" id="KW-1185">Reference proteome</keyword>
<proteinExistence type="predicted"/>
<name>K0SJS6_THAOC</name>
<dbReference type="AlphaFoldDB" id="K0SJS6"/>
<organism evidence="2 3">
    <name type="scientific">Thalassiosira oceanica</name>
    <name type="common">Marine diatom</name>
    <dbReference type="NCBI Taxonomy" id="159749"/>
    <lineage>
        <taxon>Eukaryota</taxon>
        <taxon>Sar</taxon>
        <taxon>Stramenopiles</taxon>
        <taxon>Ochrophyta</taxon>
        <taxon>Bacillariophyta</taxon>
        <taxon>Coscinodiscophyceae</taxon>
        <taxon>Thalassiosirophycidae</taxon>
        <taxon>Thalassiosirales</taxon>
        <taxon>Thalassiosiraceae</taxon>
        <taxon>Thalassiosira</taxon>
    </lineage>
</organism>
<dbReference type="EMBL" id="AGNL01020263">
    <property type="protein sequence ID" value="EJK61236.1"/>
    <property type="molecule type" value="Genomic_DNA"/>
</dbReference>
<protein>
    <submittedName>
        <fullName evidence="2">Uncharacterized protein</fullName>
    </submittedName>
</protein>
<evidence type="ECO:0000313" key="2">
    <source>
        <dbReference type="EMBL" id="EJK61236.1"/>
    </source>
</evidence>
<comment type="caution">
    <text evidence="2">The sequence shown here is derived from an EMBL/GenBank/DDBJ whole genome shotgun (WGS) entry which is preliminary data.</text>
</comment>
<feature type="region of interest" description="Disordered" evidence="1">
    <location>
        <begin position="15"/>
        <end position="48"/>
    </location>
</feature>
<evidence type="ECO:0000313" key="3">
    <source>
        <dbReference type="Proteomes" id="UP000266841"/>
    </source>
</evidence>
<reference evidence="2 3" key="1">
    <citation type="journal article" date="2012" name="Genome Biol.">
        <title>Genome and low-iron response of an oceanic diatom adapted to chronic iron limitation.</title>
        <authorList>
            <person name="Lommer M."/>
            <person name="Specht M."/>
            <person name="Roy A.S."/>
            <person name="Kraemer L."/>
            <person name="Andreson R."/>
            <person name="Gutowska M.A."/>
            <person name="Wolf J."/>
            <person name="Bergner S.V."/>
            <person name="Schilhabel M.B."/>
            <person name="Klostermeier U.C."/>
            <person name="Beiko R.G."/>
            <person name="Rosenstiel P."/>
            <person name="Hippler M."/>
            <person name="Laroche J."/>
        </authorList>
    </citation>
    <scope>NUCLEOTIDE SEQUENCE [LARGE SCALE GENOMIC DNA]</scope>
    <source>
        <strain evidence="2 3">CCMP1005</strain>
    </source>
</reference>
<sequence length="261" mass="28643">MRRLAFVASSSAAGEEIESHRATPARADGGSLRRAPPGGEDAGGPVHRPSGLRYLDRVVRKVRRGQGVRPDFVWRVACGRVTSCRASCVQSREGDLSGELSGKGISAHIFLVEVARSTWKVAHSRALGPGIAERASEGPGKARKASIHRKFGFGLRQRAPFVGNATRGGPRSCRADELDEVVRIGRKVASRKALAELFKSLWIVEFRSTELVPFRAREEKREAGIECIEVTTTPENQEKKNPRHRQSRRRPEISTQIPPGA</sequence>
<feature type="non-terminal residue" evidence="2">
    <location>
        <position position="261"/>
    </location>
</feature>
<accession>K0SJS6</accession>